<dbReference type="EMBL" id="JASGBP010000002">
    <property type="protein sequence ID" value="MDI9256779.1"/>
    <property type="molecule type" value="Genomic_DNA"/>
</dbReference>
<proteinExistence type="predicted"/>
<dbReference type="Gene3D" id="2.60.120.10">
    <property type="entry name" value="Jelly Rolls"/>
    <property type="match status" value="1"/>
</dbReference>
<dbReference type="SUPFAM" id="SSF51182">
    <property type="entry name" value="RmlC-like cupins"/>
    <property type="match status" value="1"/>
</dbReference>
<accession>A0ABT6XNV8</accession>
<evidence type="ECO:0000313" key="2">
    <source>
        <dbReference type="EMBL" id="MDI9256779.1"/>
    </source>
</evidence>
<dbReference type="InterPro" id="IPR053146">
    <property type="entry name" value="QDO-like"/>
</dbReference>
<evidence type="ECO:0000259" key="1">
    <source>
        <dbReference type="Pfam" id="PF07883"/>
    </source>
</evidence>
<protein>
    <submittedName>
        <fullName evidence="2">Cupin domain-containing protein</fullName>
    </submittedName>
</protein>
<dbReference type="PANTHER" id="PTHR36440">
    <property type="entry name" value="PUTATIVE (AFU_ORTHOLOGUE AFUA_8G07350)-RELATED"/>
    <property type="match status" value="1"/>
</dbReference>
<feature type="domain" description="Cupin type-2" evidence="1">
    <location>
        <begin position="36"/>
        <end position="96"/>
    </location>
</feature>
<sequence length="144" mass="15929">MNQTIKRWVLGHHVTSLNASGDYDIMVGETPAQVQGPPPHMHHSYHESFLMLEGEMEFIIDGVVKTAKSGDFITLPPNTLHTFRNASEKSCKWVNIHSPKGFAAFFETMGVAVDVPDAQEQSLSSDIIQKVISTAADYDMQLAI</sequence>
<organism evidence="2 3">
    <name type="scientific">Flavobacterium sedimenticola</name>
    <dbReference type="NCBI Taxonomy" id="3043286"/>
    <lineage>
        <taxon>Bacteria</taxon>
        <taxon>Pseudomonadati</taxon>
        <taxon>Bacteroidota</taxon>
        <taxon>Flavobacteriia</taxon>
        <taxon>Flavobacteriales</taxon>
        <taxon>Flavobacteriaceae</taxon>
        <taxon>Flavobacterium</taxon>
    </lineage>
</organism>
<dbReference type="Proteomes" id="UP001230035">
    <property type="component" value="Unassembled WGS sequence"/>
</dbReference>
<dbReference type="PANTHER" id="PTHR36440:SF1">
    <property type="entry name" value="PUTATIVE (AFU_ORTHOLOGUE AFUA_8G07350)-RELATED"/>
    <property type="match status" value="1"/>
</dbReference>
<keyword evidence="3" id="KW-1185">Reference proteome</keyword>
<dbReference type="InterPro" id="IPR014710">
    <property type="entry name" value="RmlC-like_jellyroll"/>
</dbReference>
<comment type="caution">
    <text evidence="2">The sequence shown here is derived from an EMBL/GenBank/DDBJ whole genome shotgun (WGS) entry which is preliminary data.</text>
</comment>
<name>A0ABT6XNV8_9FLAO</name>
<dbReference type="InterPro" id="IPR011051">
    <property type="entry name" value="RmlC_Cupin_sf"/>
</dbReference>
<dbReference type="InterPro" id="IPR013096">
    <property type="entry name" value="Cupin_2"/>
</dbReference>
<dbReference type="RefSeq" id="WP_283238466.1">
    <property type="nucleotide sequence ID" value="NZ_JASGBP010000002.1"/>
</dbReference>
<gene>
    <name evidence="2" type="ORF">QHT84_05060</name>
</gene>
<dbReference type="Pfam" id="PF07883">
    <property type="entry name" value="Cupin_2"/>
    <property type="match status" value="1"/>
</dbReference>
<evidence type="ECO:0000313" key="3">
    <source>
        <dbReference type="Proteomes" id="UP001230035"/>
    </source>
</evidence>
<reference evidence="2 3" key="1">
    <citation type="submission" date="2023-05" db="EMBL/GenBank/DDBJ databases">
        <title>Flavobacterium sedimenti sp. nov., isolated from the sediment.</title>
        <authorList>
            <person name="Wu N."/>
        </authorList>
    </citation>
    <scope>NUCLEOTIDE SEQUENCE [LARGE SCALE GENOMIC DNA]</scope>
    <source>
        <strain evidence="2 3">YZ-48</strain>
    </source>
</reference>